<keyword evidence="8" id="KW-1185">Reference proteome</keyword>
<dbReference type="CDD" id="cd06170">
    <property type="entry name" value="LuxR_C_like"/>
    <property type="match status" value="1"/>
</dbReference>
<keyword evidence="3" id="KW-0804">Transcription</keyword>
<organism evidence="7 8">
    <name type="scientific">Streptomyces yaanensis</name>
    <dbReference type="NCBI Taxonomy" id="1142239"/>
    <lineage>
        <taxon>Bacteria</taxon>
        <taxon>Bacillati</taxon>
        <taxon>Actinomycetota</taxon>
        <taxon>Actinomycetes</taxon>
        <taxon>Kitasatosporales</taxon>
        <taxon>Streptomycetaceae</taxon>
        <taxon>Streptomyces</taxon>
    </lineage>
</organism>
<keyword evidence="1" id="KW-0805">Transcription regulation</keyword>
<dbReference type="Pfam" id="PF00196">
    <property type="entry name" value="GerE"/>
    <property type="match status" value="1"/>
</dbReference>
<accession>A0ABV7SH07</accession>
<dbReference type="InterPro" id="IPR011006">
    <property type="entry name" value="CheY-like_superfamily"/>
</dbReference>
<dbReference type="SUPFAM" id="SSF46894">
    <property type="entry name" value="C-terminal effector domain of the bipartite response regulators"/>
    <property type="match status" value="1"/>
</dbReference>
<feature type="domain" description="HTH luxR-type" evidence="5">
    <location>
        <begin position="133"/>
        <end position="198"/>
    </location>
</feature>
<evidence type="ECO:0000256" key="2">
    <source>
        <dbReference type="ARBA" id="ARBA00023125"/>
    </source>
</evidence>
<evidence type="ECO:0000313" key="7">
    <source>
        <dbReference type="EMBL" id="MFC3575460.1"/>
    </source>
</evidence>
<proteinExistence type="predicted"/>
<dbReference type="PROSITE" id="PS50110">
    <property type="entry name" value="RESPONSE_REGULATORY"/>
    <property type="match status" value="1"/>
</dbReference>
<evidence type="ECO:0000313" key="8">
    <source>
        <dbReference type="Proteomes" id="UP001595701"/>
    </source>
</evidence>
<dbReference type="SUPFAM" id="SSF52172">
    <property type="entry name" value="CheY-like"/>
    <property type="match status" value="1"/>
</dbReference>
<dbReference type="PROSITE" id="PS50043">
    <property type="entry name" value="HTH_LUXR_2"/>
    <property type="match status" value="1"/>
</dbReference>
<dbReference type="Proteomes" id="UP001595701">
    <property type="component" value="Unassembled WGS sequence"/>
</dbReference>
<dbReference type="SMART" id="SM00448">
    <property type="entry name" value="REC"/>
    <property type="match status" value="1"/>
</dbReference>
<dbReference type="RefSeq" id="WP_310767287.1">
    <property type="nucleotide sequence ID" value="NZ_JBHRWR010000016.1"/>
</dbReference>
<comment type="caution">
    <text evidence="7">The sequence shown here is derived from an EMBL/GenBank/DDBJ whole genome shotgun (WGS) entry which is preliminary data.</text>
</comment>
<feature type="domain" description="Response regulatory" evidence="6">
    <location>
        <begin position="7"/>
        <end position="118"/>
    </location>
</feature>
<dbReference type="InterPro" id="IPR000792">
    <property type="entry name" value="Tscrpt_reg_LuxR_C"/>
</dbReference>
<evidence type="ECO:0000259" key="5">
    <source>
        <dbReference type="PROSITE" id="PS50043"/>
    </source>
</evidence>
<reference evidence="8" key="1">
    <citation type="journal article" date="2019" name="Int. J. Syst. Evol. Microbiol.">
        <title>The Global Catalogue of Microorganisms (GCM) 10K type strain sequencing project: providing services to taxonomists for standard genome sequencing and annotation.</title>
        <authorList>
            <consortium name="The Broad Institute Genomics Platform"/>
            <consortium name="The Broad Institute Genome Sequencing Center for Infectious Disease"/>
            <person name="Wu L."/>
            <person name="Ma J."/>
        </authorList>
    </citation>
    <scope>NUCLEOTIDE SEQUENCE [LARGE SCALE GENOMIC DNA]</scope>
    <source>
        <strain evidence="8">CGMCC 4.7035</strain>
    </source>
</reference>
<comment type="caution">
    <text evidence="4">Lacks conserved residue(s) required for the propagation of feature annotation.</text>
</comment>
<dbReference type="EMBL" id="JBHRWR010000016">
    <property type="protein sequence ID" value="MFC3575460.1"/>
    <property type="molecule type" value="Genomic_DNA"/>
</dbReference>
<dbReference type="InterPro" id="IPR001789">
    <property type="entry name" value="Sig_transdc_resp-reg_receiver"/>
</dbReference>
<dbReference type="Gene3D" id="3.40.50.2300">
    <property type="match status" value="1"/>
</dbReference>
<dbReference type="PANTHER" id="PTHR43214">
    <property type="entry name" value="TWO-COMPONENT RESPONSE REGULATOR"/>
    <property type="match status" value="1"/>
</dbReference>
<keyword evidence="2" id="KW-0238">DNA-binding</keyword>
<dbReference type="PANTHER" id="PTHR43214:SF41">
    <property type="entry name" value="NITRATE_NITRITE RESPONSE REGULATOR PROTEIN NARP"/>
    <property type="match status" value="1"/>
</dbReference>
<dbReference type="InterPro" id="IPR016032">
    <property type="entry name" value="Sig_transdc_resp-reg_C-effctor"/>
</dbReference>
<name>A0ABV7SH07_9ACTN</name>
<evidence type="ECO:0000256" key="1">
    <source>
        <dbReference type="ARBA" id="ARBA00023015"/>
    </source>
</evidence>
<protein>
    <submittedName>
        <fullName evidence="7">LuxR C-terminal-related transcriptional regulator</fullName>
    </submittedName>
</protein>
<dbReference type="InterPro" id="IPR039420">
    <property type="entry name" value="WalR-like"/>
</dbReference>
<evidence type="ECO:0000259" key="6">
    <source>
        <dbReference type="PROSITE" id="PS50110"/>
    </source>
</evidence>
<dbReference type="SMART" id="SM00421">
    <property type="entry name" value="HTH_LUXR"/>
    <property type="match status" value="1"/>
</dbReference>
<evidence type="ECO:0000256" key="4">
    <source>
        <dbReference type="PROSITE-ProRule" id="PRU00169"/>
    </source>
</evidence>
<dbReference type="Pfam" id="PF00072">
    <property type="entry name" value="Response_reg"/>
    <property type="match status" value="1"/>
</dbReference>
<gene>
    <name evidence="7" type="ORF">ACFOZ0_19720</name>
</gene>
<evidence type="ECO:0000256" key="3">
    <source>
        <dbReference type="ARBA" id="ARBA00023163"/>
    </source>
</evidence>
<dbReference type="PRINTS" id="PR00038">
    <property type="entry name" value="HTHLUXR"/>
</dbReference>
<sequence>MSANPTYVAVISDSPLLRHGLSDVIDGAPDLERVTSVERVGVHCEAGDADVVLLGLQASVRDILGLISRLHQEGHRVVVVSHSKAQTDLVLCIEAGARGYLSQYIAEKELLTAVRTVAAGRSYFSTDFNNQGPQETPPHITDREREILQLVATGATDRKVASKLNISEHTVHSHLDRLRSKTGVRRRADLTRLALQRGVAGEPWEEG</sequence>